<evidence type="ECO:0000313" key="2">
    <source>
        <dbReference type="Proteomes" id="UP000419138"/>
    </source>
</evidence>
<dbReference type="OrthoDB" id="1822491at2"/>
<dbReference type="AlphaFoldDB" id="A0A646KS23"/>
<dbReference type="RefSeq" id="WP_153526300.1">
    <property type="nucleotide sequence ID" value="NZ_JBEPDZ010000002.1"/>
</dbReference>
<evidence type="ECO:0000313" key="1">
    <source>
        <dbReference type="EMBL" id="MQT05053.1"/>
    </source>
</evidence>
<dbReference type="Proteomes" id="UP000419138">
    <property type="component" value="Unassembled WGS sequence"/>
</dbReference>
<name>A0A646KS23_STRJU</name>
<keyword evidence="2" id="KW-1185">Reference proteome</keyword>
<sequence>MACIETGERTAGESSYIVRWRAGGARTGRRESETFEDLTAAERFRDLVNGDGQHWPPGWIRGQGFVADQRRAETVFEPYALTFIDRLTGVQGDTKAKHRKLVTVAAREVFFARRQHAQDVAKQWNDDRAETITKLIEAGWTEDEGNRVRAVGPEERERPAGGGGAWTRRPARQFVHHQVAYPDGTLAYEPEPLSSLWVWEFETDFYTAKAAQMRTEFRPGPDARTEAYARGDQQGGRLPDIRGGVHAGAGGARADPVSRPAAQYRLMGSRSCGWHMRCLDTVRRINTETGRTIQQAVDPAWAAVAAGAARCQTPDSRSASPGDYCGQVSGEKSVRPTVTVCLDLTTCGMLSRKKLAEKDCYADRQSRRDFVWIHQVLHGGNLGRFFTGKQRRVNASALKAP</sequence>
<organism evidence="1 2">
    <name type="scientific">Streptomyces jumonjinensis</name>
    <dbReference type="NCBI Taxonomy" id="1945"/>
    <lineage>
        <taxon>Bacteria</taxon>
        <taxon>Bacillati</taxon>
        <taxon>Actinomycetota</taxon>
        <taxon>Actinomycetes</taxon>
        <taxon>Kitasatosporales</taxon>
        <taxon>Streptomycetaceae</taxon>
        <taxon>Streptomyces</taxon>
    </lineage>
</organism>
<protein>
    <submittedName>
        <fullName evidence="1">Uncharacterized protein</fullName>
    </submittedName>
</protein>
<gene>
    <name evidence="1" type="ORF">FF041_34435</name>
</gene>
<proteinExistence type="predicted"/>
<dbReference type="EMBL" id="VCLA01000197">
    <property type="protein sequence ID" value="MQT05053.1"/>
    <property type="molecule type" value="Genomic_DNA"/>
</dbReference>
<reference evidence="1 2" key="1">
    <citation type="submission" date="2019-05" db="EMBL/GenBank/DDBJ databases">
        <title>Comparative genomics and metabolomics analyses of clavulanic acid producing Streptomyces species provides insight into specialized metabolism and evolution of beta-lactam biosynthetic gene clusters.</title>
        <authorList>
            <person name="Moore M.A."/>
            <person name="Cruz-Morales P."/>
            <person name="Barona Gomez F."/>
            <person name="Kapil T."/>
        </authorList>
    </citation>
    <scope>NUCLEOTIDE SEQUENCE [LARGE SCALE GENOMIC DNA]</scope>
    <source>
        <strain evidence="1 2">NRRL 5741</strain>
    </source>
</reference>
<accession>A0A646KS23</accession>
<comment type="caution">
    <text evidence="1">The sequence shown here is derived from an EMBL/GenBank/DDBJ whole genome shotgun (WGS) entry which is preliminary data.</text>
</comment>